<protein>
    <recommendedName>
        <fullName evidence="3">FCH domain-containing protein</fullName>
    </recommendedName>
</protein>
<feature type="region of interest" description="Disordered" evidence="2">
    <location>
        <begin position="255"/>
        <end position="292"/>
    </location>
</feature>
<dbReference type="EMBL" id="JAEPRD010000017">
    <property type="protein sequence ID" value="KAG2208882.1"/>
    <property type="molecule type" value="Genomic_DNA"/>
</dbReference>
<dbReference type="Gene3D" id="1.20.1270.60">
    <property type="entry name" value="Arfaptin homology (AH) domain/BAR domain"/>
    <property type="match status" value="1"/>
</dbReference>
<reference evidence="4" key="1">
    <citation type="submission" date="2020-12" db="EMBL/GenBank/DDBJ databases">
        <title>Metabolic potential, ecology and presence of endohyphal bacteria is reflected in genomic diversity of Mucoromycotina.</title>
        <authorList>
            <person name="Muszewska A."/>
            <person name="Okrasinska A."/>
            <person name="Steczkiewicz K."/>
            <person name="Drgas O."/>
            <person name="Orlowska M."/>
            <person name="Perlinska-Lenart U."/>
            <person name="Aleksandrzak-Piekarczyk T."/>
            <person name="Szatraj K."/>
            <person name="Zielenkiewicz U."/>
            <person name="Pilsyk S."/>
            <person name="Malc E."/>
            <person name="Mieczkowski P."/>
            <person name="Kruszewska J.S."/>
            <person name="Biernat P."/>
            <person name="Pawlowska J."/>
        </authorList>
    </citation>
    <scope>NUCLEOTIDE SEQUENCE</scope>
    <source>
        <strain evidence="4">WA0000017839</strain>
    </source>
</reference>
<dbReference type="PANTHER" id="PTHR23065">
    <property type="entry name" value="PROLINE-SERINE-THREONINE PHOSPHATASE INTERACTING PROTEIN 1"/>
    <property type="match status" value="1"/>
</dbReference>
<feature type="domain" description="FCH" evidence="3">
    <location>
        <begin position="9"/>
        <end position="98"/>
    </location>
</feature>
<feature type="compositionally biased region" description="Polar residues" evidence="2">
    <location>
        <begin position="268"/>
        <end position="291"/>
    </location>
</feature>
<sequence>MSHSTAYVDAFLTKKPKEGIHIVQSRLKDIMTLDTELAEYFKERAEIEDNYAKSLAKASKRLYTTDPSVLGHFAPVWDLLLKEYNQIANCHSEMAYKITQQIERPLRSPPSDDYDKLQQMEPFIHSLETKNKLSSVKGSIFKKSQSSKSNWENEGVDYLNLSQGIDEARLNRLKSSVQQFEQIQCDQLQKRLSLANTTLIATDKFDIQHDIQDFCSERGKGLMTIARPSQPRNSVSHDSLRSTASSTNKFKSVFMKKKKHSKLDGEDGQSQDSYSPMDNQFSTNDHQSPSGTIPVAPIMNDTNNTPLVDSEGYSVPTTTGQFPTIASDISSRNTSDDVDSDFQSLKLNQKLQINIKDSVLKEESSESNESFTKVASMLRETYIIFYHLAYTYYYKKTERKKRVISSMLRSQTDSSLYSTYNDSSNNMNRSSSMLSMSSMDTGNSNPFLQQQQPMVTESAPYTSSPQLLHHSPVTLVDSPMTTTNNSWQLQPILEDQNPEVHISIHEKTSMIDEYHRMHVKGQVSLTYTGSTQTPVLLAASHLEGLQQLIPNPQYISVATDHFILDTSHFPQGQPVPCFTYEVELNGDGRLALPLYLSPSWKCTDGVTYLMIKHSQQQQQSPDKLKGSIHVFYNNVTNVQSTPQGIWDMSKNRLTWHLKDLIEQYHKEKEPPRLLAKFFLDEDKRVGTSQPVYFNYLQKDVSATGFSIRVLEGASIKQTLETLVQSENIILH</sequence>
<dbReference type="Pfam" id="PF10291">
    <property type="entry name" value="muHD"/>
    <property type="match status" value="1"/>
</dbReference>
<dbReference type="OrthoDB" id="27823at2759"/>
<organism evidence="4 5">
    <name type="scientific">Mucor saturninus</name>
    <dbReference type="NCBI Taxonomy" id="64648"/>
    <lineage>
        <taxon>Eukaryota</taxon>
        <taxon>Fungi</taxon>
        <taxon>Fungi incertae sedis</taxon>
        <taxon>Mucoromycota</taxon>
        <taxon>Mucoromycotina</taxon>
        <taxon>Mucoromycetes</taxon>
        <taxon>Mucorales</taxon>
        <taxon>Mucorineae</taxon>
        <taxon>Mucoraceae</taxon>
        <taxon>Mucor</taxon>
    </lineage>
</organism>
<name>A0A8H7V7Y9_9FUNG</name>
<evidence type="ECO:0000313" key="4">
    <source>
        <dbReference type="EMBL" id="KAG2208882.1"/>
    </source>
</evidence>
<dbReference type="GO" id="GO:0030139">
    <property type="term" value="C:endocytic vesicle"/>
    <property type="evidence" value="ECO:0007669"/>
    <property type="project" value="TreeGrafter"/>
</dbReference>
<dbReference type="GO" id="GO:0005886">
    <property type="term" value="C:plasma membrane"/>
    <property type="evidence" value="ECO:0007669"/>
    <property type="project" value="TreeGrafter"/>
</dbReference>
<dbReference type="SMART" id="SM00055">
    <property type="entry name" value="FCH"/>
    <property type="match status" value="1"/>
</dbReference>
<evidence type="ECO:0000256" key="2">
    <source>
        <dbReference type="SAM" id="MobiDB-lite"/>
    </source>
</evidence>
<dbReference type="GO" id="GO:0032185">
    <property type="term" value="P:septin cytoskeleton organization"/>
    <property type="evidence" value="ECO:0007669"/>
    <property type="project" value="TreeGrafter"/>
</dbReference>
<dbReference type="InterPro" id="IPR027267">
    <property type="entry name" value="AH/BAR_dom_sf"/>
</dbReference>
<proteinExistence type="predicted"/>
<keyword evidence="5" id="KW-1185">Reference proteome</keyword>
<dbReference type="Proteomes" id="UP000603453">
    <property type="component" value="Unassembled WGS sequence"/>
</dbReference>
<gene>
    <name evidence="4" type="ORF">INT47_011022</name>
</gene>
<dbReference type="GO" id="GO:0032153">
    <property type="term" value="C:cell division site"/>
    <property type="evidence" value="ECO:0007669"/>
    <property type="project" value="TreeGrafter"/>
</dbReference>
<comment type="caution">
    <text evidence="4">The sequence shown here is derived from an EMBL/GenBank/DDBJ whole genome shotgun (WGS) entry which is preliminary data.</text>
</comment>
<dbReference type="Pfam" id="PF00611">
    <property type="entry name" value="FCH"/>
    <property type="match status" value="1"/>
</dbReference>
<accession>A0A8H7V7Y9</accession>
<dbReference type="GO" id="GO:0006897">
    <property type="term" value="P:endocytosis"/>
    <property type="evidence" value="ECO:0007669"/>
    <property type="project" value="UniProtKB-KW"/>
</dbReference>
<dbReference type="SUPFAM" id="SSF103657">
    <property type="entry name" value="BAR/IMD domain-like"/>
    <property type="match status" value="1"/>
</dbReference>
<dbReference type="AlphaFoldDB" id="A0A8H7V7Y9"/>
<evidence type="ECO:0000256" key="1">
    <source>
        <dbReference type="ARBA" id="ARBA00022583"/>
    </source>
</evidence>
<dbReference type="PANTHER" id="PTHR23065:SF54">
    <property type="entry name" value="SUPPRESSOR OF YEAST PROFILIN DELETION"/>
    <property type="match status" value="1"/>
</dbReference>
<evidence type="ECO:0000313" key="5">
    <source>
        <dbReference type="Proteomes" id="UP000603453"/>
    </source>
</evidence>
<dbReference type="InterPro" id="IPR001060">
    <property type="entry name" value="FCH_dom"/>
</dbReference>
<evidence type="ECO:0000259" key="3">
    <source>
        <dbReference type="SMART" id="SM00055"/>
    </source>
</evidence>
<dbReference type="InterPro" id="IPR018808">
    <property type="entry name" value="Muniscin_C"/>
</dbReference>
<keyword evidence="1" id="KW-0254">Endocytosis</keyword>